<dbReference type="CDD" id="cd16098">
    <property type="entry name" value="FliS"/>
    <property type="match status" value="1"/>
</dbReference>
<evidence type="ECO:0000313" key="7">
    <source>
        <dbReference type="Proteomes" id="UP000000628"/>
    </source>
</evidence>
<dbReference type="Gene3D" id="1.20.120.340">
    <property type="entry name" value="Flagellar protein FliS"/>
    <property type="match status" value="1"/>
</dbReference>
<reference evidence="6 7" key="1">
    <citation type="journal article" date="2009" name="Stand. Genomic Sci.">
        <title>Complete genome sequence of Jonesia denitrificans type strain (Prevot 55134).</title>
        <authorList>
            <person name="Pukall R."/>
            <person name="Gehrich-Schroter G."/>
            <person name="Lapidus A."/>
            <person name="Nolan M."/>
            <person name="Glavina Del Rio T."/>
            <person name="Lucas S."/>
            <person name="Chen F."/>
            <person name="Tice H."/>
            <person name="Pitluck S."/>
            <person name="Cheng J.F."/>
            <person name="Copeland A."/>
            <person name="Saunders E."/>
            <person name="Brettin T."/>
            <person name="Detter J.C."/>
            <person name="Bruce D."/>
            <person name="Goodwin L."/>
            <person name="Pati A."/>
            <person name="Ivanova N."/>
            <person name="Mavromatis K."/>
            <person name="Ovchinnikova G."/>
            <person name="Chen A."/>
            <person name="Palaniappan K."/>
            <person name="Land M."/>
            <person name="Hauser L."/>
            <person name="Chang Y.J."/>
            <person name="Jeffries C.D."/>
            <person name="Chain P."/>
            <person name="Goker M."/>
            <person name="Bristow J."/>
            <person name="Eisen J.A."/>
            <person name="Markowitz V."/>
            <person name="Hugenholtz P."/>
            <person name="Kyrpides N.C."/>
            <person name="Klenk H.P."/>
            <person name="Han C."/>
        </authorList>
    </citation>
    <scope>NUCLEOTIDE SEQUENCE [LARGE SCALE GENOMIC DNA]</scope>
    <source>
        <strain evidence="7">ATCC 14870 / DSM 20603 / BCRC 15368 / CIP 55.134 / JCM 11481 / NBRC 15587 / NCTC 10816 / Prevot 55134</strain>
    </source>
</reference>
<dbReference type="RefSeq" id="WP_015772299.1">
    <property type="nucleotide sequence ID" value="NC_013174.1"/>
</dbReference>
<dbReference type="GO" id="GO:0005829">
    <property type="term" value="C:cytosol"/>
    <property type="evidence" value="ECO:0007669"/>
    <property type="project" value="UniProtKB-SubCell"/>
</dbReference>
<dbReference type="InterPro" id="IPR036584">
    <property type="entry name" value="FliS_sf"/>
</dbReference>
<dbReference type="Proteomes" id="UP000000628">
    <property type="component" value="Chromosome"/>
</dbReference>
<evidence type="ECO:0000256" key="3">
    <source>
        <dbReference type="ARBA" id="ARBA00022490"/>
    </source>
</evidence>
<evidence type="ECO:0000256" key="2">
    <source>
        <dbReference type="ARBA" id="ARBA00008787"/>
    </source>
</evidence>
<evidence type="ECO:0000256" key="4">
    <source>
        <dbReference type="ARBA" id="ARBA00022795"/>
    </source>
</evidence>
<comment type="similarity">
    <text evidence="2">Belongs to the FliS family.</text>
</comment>
<comment type="subcellular location">
    <subcellularLocation>
        <location evidence="1">Cytoplasm</location>
        <location evidence="1">Cytosol</location>
    </subcellularLocation>
</comment>
<keyword evidence="5" id="KW-0143">Chaperone</keyword>
<keyword evidence="6" id="KW-0969">Cilium</keyword>
<gene>
    <name evidence="6" type="ordered locus">Jden_2033</name>
</gene>
<dbReference type="HOGENOM" id="CLU_080373_2_0_11"/>
<dbReference type="PANTHER" id="PTHR34773:SF1">
    <property type="entry name" value="FLAGELLAR SECRETION CHAPERONE FLIS"/>
    <property type="match status" value="1"/>
</dbReference>
<protein>
    <submittedName>
        <fullName evidence="6">Flagellar protein FliS</fullName>
    </submittedName>
</protein>
<keyword evidence="4" id="KW-1005">Bacterial flagellum biogenesis</keyword>
<dbReference type="PANTHER" id="PTHR34773">
    <property type="entry name" value="FLAGELLAR SECRETION CHAPERONE FLIS"/>
    <property type="match status" value="1"/>
</dbReference>
<dbReference type="Pfam" id="PF02561">
    <property type="entry name" value="FliS"/>
    <property type="match status" value="1"/>
</dbReference>
<keyword evidence="7" id="KW-1185">Reference proteome</keyword>
<keyword evidence="6" id="KW-0966">Cell projection</keyword>
<proteinExistence type="inferred from homology"/>
<dbReference type="GO" id="GO:0071973">
    <property type="term" value="P:bacterial-type flagellum-dependent cell motility"/>
    <property type="evidence" value="ECO:0007669"/>
    <property type="project" value="TreeGrafter"/>
</dbReference>
<sequence>MNYTNTRDAYLQDAVFSASPARLLTMLFDRLVLDLERAEKAITGGVPLEATPHLLHAQDIVTELTNTLNVEVWEGGKQLQALYLHLYSALVAANMNKSVDEIRDCRDIVEPLRQTWHEAANAVATHNAPARSAAPVRQPVSTGAGSFGELGVG</sequence>
<evidence type="ECO:0000313" key="6">
    <source>
        <dbReference type="EMBL" id="ACV09671.1"/>
    </source>
</evidence>
<keyword evidence="6" id="KW-0282">Flagellum</keyword>
<evidence type="ECO:0000256" key="5">
    <source>
        <dbReference type="ARBA" id="ARBA00023186"/>
    </source>
</evidence>
<evidence type="ECO:0000256" key="1">
    <source>
        <dbReference type="ARBA" id="ARBA00004514"/>
    </source>
</evidence>
<organism evidence="6 7">
    <name type="scientific">Jonesia denitrificans (strain ATCC 14870 / DSM 20603 / BCRC 15368 / CIP 55.134 / JCM 11481 / NBRC 15587 / NCTC 10816 / Prevot 55134)</name>
    <name type="common">Listeria denitrificans</name>
    <dbReference type="NCBI Taxonomy" id="471856"/>
    <lineage>
        <taxon>Bacteria</taxon>
        <taxon>Bacillati</taxon>
        <taxon>Actinomycetota</taxon>
        <taxon>Actinomycetes</taxon>
        <taxon>Micrococcales</taxon>
        <taxon>Jonesiaceae</taxon>
        <taxon>Jonesia</taxon>
    </lineage>
</organism>
<name>C7R0K7_JONDD</name>
<dbReference type="KEGG" id="jde:Jden_2033"/>
<keyword evidence="3" id="KW-0963">Cytoplasm</keyword>
<dbReference type="SUPFAM" id="SSF101116">
    <property type="entry name" value="Flagellar export chaperone FliS"/>
    <property type="match status" value="1"/>
</dbReference>
<dbReference type="AlphaFoldDB" id="C7R0K7"/>
<dbReference type="STRING" id="471856.Jden_2033"/>
<dbReference type="EMBL" id="CP001706">
    <property type="protein sequence ID" value="ACV09671.1"/>
    <property type="molecule type" value="Genomic_DNA"/>
</dbReference>
<dbReference type="OrthoDB" id="3268516at2"/>
<accession>C7R0K7</accession>
<dbReference type="InterPro" id="IPR003713">
    <property type="entry name" value="FliS"/>
</dbReference>
<dbReference type="NCBIfam" id="TIGR00208">
    <property type="entry name" value="fliS"/>
    <property type="match status" value="1"/>
</dbReference>
<dbReference type="GO" id="GO:0044780">
    <property type="term" value="P:bacterial-type flagellum assembly"/>
    <property type="evidence" value="ECO:0007669"/>
    <property type="project" value="InterPro"/>
</dbReference>
<dbReference type="eggNOG" id="COG1516">
    <property type="taxonomic scope" value="Bacteria"/>
</dbReference>